<dbReference type="AlphaFoldDB" id="A0A8S2YQ07"/>
<evidence type="ECO:0000313" key="2">
    <source>
        <dbReference type="EMBL" id="CAF1680030.1"/>
    </source>
</evidence>
<dbReference type="InterPro" id="IPR000242">
    <property type="entry name" value="PTP_cat"/>
</dbReference>
<dbReference type="PANTHER" id="PTHR46106:SF4">
    <property type="entry name" value="IA-2 PROTEIN TYROSINE PHOSPHATASE, ISOFORM C"/>
    <property type="match status" value="1"/>
</dbReference>
<sequence length="47" mass="5360">AREIDIAAALEHIRDQRAKMVKTKNQFQFVFVAVAAEVNHLLKTIPQ</sequence>
<reference evidence="3" key="1">
    <citation type="submission" date="2021-02" db="EMBL/GenBank/DDBJ databases">
        <authorList>
            <person name="Nowell W R."/>
        </authorList>
    </citation>
    <scope>NUCLEOTIDE SEQUENCE</scope>
</reference>
<dbReference type="InterPro" id="IPR029021">
    <property type="entry name" value="Prot-tyrosine_phosphatase-like"/>
</dbReference>
<dbReference type="EMBL" id="CAJOBA010117295">
    <property type="protein sequence ID" value="CAF4570828.1"/>
    <property type="molecule type" value="Genomic_DNA"/>
</dbReference>
<dbReference type="GO" id="GO:0004725">
    <property type="term" value="F:protein tyrosine phosphatase activity"/>
    <property type="evidence" value="ECO:0007669"/>
    <property type="project" value="InterPro"/>
</dbReference>
<feature type="non-terminal residue" evidence="3">
    <location>
        <position position="1"/>
    </location>
</feature>
<dbReference type="PANTHER" id="PTHR46106">
    <property type="entry name" value="IA-2 PROTEIN TYROSINE PHOSPHATASE, ISOFORM C"/>
    <property type="match status" value="1"/>
</dbReference>
<name>A0A8S2YQ07_9BILA</name>
<dbReference type="EMBL" id="CAJNOK010079133">
    <property type="protein sequence ID" value="CAF1680030.1"/>
    <property type="molecule type" value="Genomic_DNA"/>
</dbReference>
<dbReference type="GO" id="GO:0045202">
    <property type="term" value="C:synapse"/>
    <property type="evidence" value="ECO:0007669"/>
    <property type="project" value="TreeGrafter"/>
</dbReference>
<dbReference type="GO" id="GO:0030141">
    <property type="term" value="C:secretory granule"/>
    <property type="evidence" value="ECO:0007669"/>
    <property type="project" value="InterPro"/>
</dbReference>
<organism evidence="3 4">
    <name type="scientific">Didymodactylos carnosus</name>
    <dbReference type="NCBI Taxonomy" id="1234261"/>
    <lineage>
        <taxon>Eukaryota</taxon>
        <taxon>Metazoa</taxon>
        <taxon>Spiralia</taxon>
        <taxon>Gnathifera</taxon>
        <taxon>Rotifera</taxon>
        <taxon>Eurotatoria</taxon>
        <taxon>Bdelloidea</taxon>
        <taxon>Philodinida</taxon>
        <taxon>Philodinidae</taxon>
        <taxon>Didymodactylos</taxon>
    </lineage>
</organism>
<comment type="caution">
    <text evidence="3">The sequence shown here is derived from an EMBL/GenBank/DDBJ whole genome shotgun (WGS) entry which is preliminary data.</text>
</comment>
<protein>
    <recommendedName>
        <fullName evidence="1">Tyrosine-protein phosphatase domain-containing protein</fullName>
    </recommendedName>
</protein>
<evidence type="ECO:0000259" key="1">
    <source>
        <dbReference type="Pfam" id="PF00102"/>
    </source>
</evidence>
<accession>A0A8S2YQ07</accession>
<dbReference type="GO" id="GO:0051046">
    <property type="term" value="P:regulation of secretion"/>
    <property type="evidence" value="ECO:0007669"/>
    <property type="project" value="TreeGrafter"/>
</dbReference>
<gene>
    <name evidence="2" type="ORF">OVA965_LOCUS46040</name>
    <name evidence="3" type="ORF">TMI583_LOCUS50165</name>
</gene>
<proteinExistence type="predicted"/>
<dbReference type="SUPFAM" id="SSF52799">
    <property type="entry name" value="(Phosphotyrosine protein) phosphatases II"/>
    <property type="match status" value="1"/>
</dbReference>
<dbReference type="InterPro" id="IPR033522">
    <property type="entry name" value="IA-2/IA-2_beta"/>
</dbReference>
<dbReference type="Pfam" id="PF00102">
    <property type="entry name" value="Y_phosphatase"/>
    <property type="match status" value="1"/>
</dbReference>
<evidence type="ECO:0000313" key="4">
    <source>
        <dbReference type="Proteomes" id="UP000682733"/>
    </source>
</evidence>
<feature type="domain" description="Tyrosine-protein phosphatase" evidence="1">
    <location>
        <begin position="3"/>
        <end position="35"/>
    </location>
</feature>
<dbReference type="Gene3D" id="3.90.190.10">
    <property type="entry name" value="Protein tyrosine phosphatase superfamily"/>
    <property type="match status" value="1"/>
</dbReference>
<evidence type="ECO:0000313" key="3">
    <source>
        <dbReference type="EMBL" id="CAF4570828.1"/>
    </source>
</evidence>
<dbReference type="Proteomes" id="UP000677228">
    <property type="component" value="Unassembled WGS sequence"/>
</dbReference>
<dbReference type="Proteomes" id="UP000682733">
    <property type="component" value="Unassembled WGS sequence"/>
</dbReference>